<evidence type="ECO:0000313" key="2">
    <source>
        <dbReference type="Proteomes" id="UP000621540"/>
    </source>
</evidence>
<dbReference type="Pfam" id="PF13306">
    <property type="entry name" value="LRR_5"/>
    <property type="match status" value="1"/>
</dbReference>
<sequence length="392" mass="44407">MRCIRSFSRQSTALRSPARQFAGTSKNCMWKLYGMVGHTTQFVEAVKDTGETKRKEIGKVTEERAYRFLWQKTEDGNARLLRAFCEVPDLVLPERIDGCLLTEIGDYCFAEAEHLPGEGVRVFSAGVDEKETEGRLAPFSGNYPEVIRLPESVKKIGSLAFYNCGNLKELTVGKNLCGIGSDAFMNCRKLKALIVMADVREKTGLKQILAQISWDITVSFLCGGNIRAKIFYPEYQEFYDEIAPAHIFGRNIEGEGFRARQAFSEGVVQPAQYDKIFPRACVEENEDTLVQLAAARLLYPVDLKGTEQNLYEAYVREHSFSLAKRLIRERDLEQLKFLCERKFLAGGVLNEAAAFAAETAWTEGAASLLTWKKEFDVERTKERYTFDGFDDF</sequence>
<comment type="caution">
    <text evidence="1">The sequence shown here is derived from an EMBL/GenBank/DDBJ whole genome shotgun (WGS) entry which is preliminary data.</text>
</comment>
<organism evidence="1 2">
    <name type="scientific">Roseburia yibonii</name>
    <dbReference type="NCBI Taxonomy" id="2763063"/>
    <lineage>
        <taxon>Bacteria</taxon>
        <taxon>Bacillati</taxon>
        <taxon>Bacillota</taxon>
        <taxon>Clostridia</taxon>
        <taxon>Lachnospirales</taxon>
        <taxon>Lachnospiraceae</taxon>
        <taxon>Roseburia</taxon>
    </lineage>
</organism>
<proteinExistence type="predicted"/>
<name>A0ABR7I723_9FIRM</name>
<keyword evidence="2" id="KW-1185">Reference proteome</keyword>
<dbReference type="InterPro" id="IPR032675">
    <property type="entry name" value="LRR_dom_sf"/>
</dbReference>
<evidence type="ECO:0000313" key="1">
    <source>
        <dbReference type="EMBL" id="MBC5752712.1"/>
    </source>
</evidence>
<dbReference type="Proteomes" id="UP000621540">
    <property type="component" value="Unassembled WGS sequence"/>
</dbReference>
<dbReference type="EMBL" id="JACOQH010000001">
    <property type="protein sequence ID" value="MBC5752712.1"/>
    <property type="molecule type" value="Genomic_DNA"/>
</dbReference>
<protein>
    <submittedName>
        <fullName evidence="1">Leucine-rich repeat protein</fullName>
    </submittedName>
</protein>
<dbReference type="InterPro" id="IPR026906">
    <property type="entry name" value="LRR_5"/>
</dbReference>
<dbReference type="Gene3D" id="3.80.10.10">
    <property type="entry name" value="Ribonuclease Inhibitor"/>
    <property type="match status" value="1"/>
</dbReference>
<dbReference type="RefSeq" id="WP_186981434.1">
    <property type="nucleotide sequence ID" value="NZ_JACOQH010000001.1"/>
</dbReference>
<gene>
    <name evidence="1" type="ORF">H8Z76_01515</name>
</gene>
<reference evidence="1 2" key="1">
    <citation type="submission" date="2020-08" db="EMBL/GenBank/DDBJ databases">
        <title>Genome public.</title>
        <authorList>
            <person name="Liu C."/>
            <person name="Sun Q."/>
        </authorList>
    </citation>
    <scope>NUCLEOTIDE SEQUENCE [LARGE SCALE GENOMIC DNA]</scope>
    <source>
        <strain evidence="1 2">BX0805</strain>
    </source>
</reference>
<accession>A0ABR7I723</accession>